<dbReference type="PANTHER" id="PTHR46211:SF14">
    <property type="entry name" value="GLYCEROPHOSPHODIESTER PHOSPHODIESTERASE"/>
    <property type="match status" value="1"/>
</dbReference>
<reference evidence="2" key="1">
    <citation type="submission" date="2022-06" db="EMBL/GenBank/DDBJ databases">
        <title>Complete Genome Sequence of Arcanobacterium pinnipediorum strain DSM 28752 isolated from a harbour seal.</title>
        <authorList>
            <person name="Borowiak M."/>
            <person name="Kreitlow A."/>
            <person name="Alssahen M."/>
            <person name="Malorny B."/>
            <person name="Laemmler C."/>
            <person name="Prenger-Berninghoff E."/>
            <person name="Siebert U."/>
            <person name="Ploetz M."/>
            <person name="Abdulmawjood A."/>
        </authorList>
    </citation>
    <scope>NUCLEOTIDE SEQUENCE</scope>
    <source>
        <strain evidence="2">DSM 28752</strain>
    </source>
</reference>
<gene>
    <name evidence="2" type="ORF">NG665_01540</name>
</gene>
<dbReference type="Proteomes" id="UP001056109">
    <property type="component" value="Chromosome"/>
</dbReference>
<dbReference type="Pfam" id="PF03009">
    <property type="entry name" value="GDPD"/>
    <property type="match status" value="1"/>
</dbReference>
<evidence type="ECO:0000313" key="3">
    <source>
        <dbReference type="Proteomes" id="UP001056109"/>
    </source>
</evidence>
<dbReference type="CDD" id="cd08561">
    <property type="entry name" value="GDPD_cytoplasmic_ScUgpQ2_like"/>
    <property type="match status" value="1"/>
</dbReference>
<feature type="domain" description="GP-PDE" evidence="1">
    <location>
        <begin position="15"/>
        <end position="257"/>
    </location>
</feature>
<dbReference type="InterPro" id="IPR030395">
    <property type="entry name" value="GP_PDE_dom"/>
</dbReference>
<accession>A0ABY5AKH7</accession>
<keyword evidence="3" id="KW-1185">Reference proteome</keyword>
<organism evidence="2 3">
    <name type="scientific">Arcanobacterium pinnipediorum</name>
    <dbReference type="NCBI Taxonomy" id="1503041"/>
    <lineage>
        <taxon>Bacteria</taxon>
        <taxon>Bacillati</taxon>
        <taxon>Actinomycetota</taxon>
        <taxon>Actinomycetes</taxon>
        <taxon>Actinomycetales</taxon>
        <taxon>Actinomycetaceae</taxon>
        <taxon>Arcanobacterium</taxon>
    </lineage>
</organism>
<dbReference type="Gene3D" id="3.20.20.190">
    <property type="entry name" value="Phosphatidylinositol (PI) phosphodiesterase"/>
    <property type="match status" value="1"/>
</dbReference>
<proteinExistence type="predicted"/>
<dbReference type="RefSeq" id="WP_252673568.1">
    <property type="nucleotide sequence ID" value="NZ_CP099547.1"/>
</dbReference>
<protein>
    <submittedName>
        <fullName evidence="2">Glycerophosphodiester phosphodiesterase</fullName>
    </submittedName>
</protein>
<dbReference type="PROSITE" id="PS51704">
    <property type="entry name" value="GP_PDE"/>
    <property type="match status" value="1"/>
</dbReference>
<evidence type="ECO:0000259" key="1">
    <source>
        <dbReference type="PROSITE" id="PS51704"/>
    </source>
</evidence>
<evidence type="ECO:0000313" key="2">
    <source>
        <dbReference type="EMBL" id="USR79703.1"/>
    </source>
</evidence>
<dbReference type="EMBL" id="CP099547">
    <property type="protein sequence ID" value="USR79703.1"/>
    <property type="molecule type" value="Genomic_DNA"/>
</dbReference>
<name>A0ABY5AKH7_9ACTO</name>
<sequence>MADNLWKYGNALEKPIVIAHRGGGLEAPENTYHAFSRLSALEVGYIETDVHSTKDGVAVVIHDPVLDRVSNGRGLVSHHTWDDVKKLRDHCGAPLMRLDETLTQFPDMVFNIDAKEDRVVEPLICAITQARAFDRVSLASFSERRLAKLRQRLPGTPSSLGVSAVAKLLLAAKSTGKIRSALLRTLPTIDDGVQAVQVPSSFRGIKIVDKNFIELAHERDWAVHVWTVNDERQARQLMELGVDGIITDIPTSIRNVL</sequence>
<dbReference type="PANTHER" id="PTHR46211">
    <property type="entry name" value="GLYCEROPHOSPHORYL DIESTER PHOSPHODIESTERASE"/>
    <property type="match status" value="1"/>
</dbReference>
<dbReference type="SUPFAM" id="SSF51695">
    <property type="entry name" value="PLC-like phosphodiesterases"/>
    <property type="match status" value="1"/>
</dbReference>
<dbReference type="InterPro" id="IPR017946">
    <property type="entry name" value="PLC-like_Pdiesterase_TIM-brl"/>
</dbReference>